<keyword evidence="2" id="KW-1185">Reference proteome</keyword>
<protein>
    <submittedName>
        <fullName evidence="1">Uncharacterized protein</fullName>
    </submittedName>
</protein>
<dbReference type="AlphaFoldDB" id="T1IWG9"/>
<dbReference type="EMBL" id="JH431614">
    <property type="status" value="NOT_ANNOTATED_CDS"/>
    <property type="molecule type" value="Genomic_DNA"/>
</dbReference>
<proteinExistence type="predicted"/>
<dbReference type="Proteomes" id="UP000014500">
    <property type="component" value="Unassembled WGS sequence"/>
</dbReference>
<evidence type="ECO:0000313" key="1">
    <source>
        <dbReference type="EnsemblMetazoa" id="SMAR005536-PA"/>
    </source>
</evidence>
<dbReference type="EnsemblMetazoa" id="SMAR005536-RA">
    <property type="protein sequence ID" value="SMAR005536-PA"/>
    <property type="gene ID" value="SMAR005536"/>
</dbReference>
<organism evidence="1 2">
    <name type="scientific">Strigamia maritima</name>
    <name type="common">European centipede</name>
    <name type="synonym">Geophilus maritimus</name>
    <dbReference type="NCBI Taxonomy" id="126957"/>
    <lineage>
        <taxon>Eukaryota</taxon>
        <taxon>Metazoa</taxon>
        <taxon>Ecdysozoa</taxon>
        <taxon>Arthropoda</taxon>
        <taxon>Myriapoda</taxon>
        <taxon>Chilopoda</taxon>
        <taxon>Pleurostigmophora</taxon>
        <taxon>Geophilomorpha</taxon>
        <taxon>Linotaeniidae</taxon>
        <taxon>Strigamia</taxon>
    </lineage>
</organism>
<dbReference type="HOGENOM" id="CLU_2852505_0_0_1"/>
<accession>T1IWG9</accession>
<reference evidence="1" key="2">
    <citation type="submission" date="2015-02" db="UniProtKB">
        <authorList>
            <consortium name="EnsemblMetazoa"/>
        </authorList>
    </citation>
    <scope>IDENTIFICATION</scope>
</reference>
<sequence>MLKATFSLMRSAIIANFYHERPKRSDMGENSLKLVLFTVHDELITIIIYMSFHIHKLIKLLLMQK</sequence>
<name>T1IWG9_STRMM</name>
<reference evidence="2" key="1">
    <citation type="submission" date="2011-05" db="EMBL/GenBank/DDBJ databases">
        <authorList>
            <person name="Richards S.R."/>
            <person name="Qu J."/>
            <person name="Jiang H."/>
            <person name="Jhangiani S.N."/>
            <person name="Agravi P."/>
            <person name="Goodspeed R."/>
            <person name="Gross S."/>
            <person name="Mandapat C."/>
            <person name="Jackson L."/>
            <person name="Mathew T."/>
            <person name="Pu L."/>
            <person name="Thornton R."/>
            <person name="Saada N."/>
            <person name="Wilczek-Boney K.B."/>
            <person name="Lee S."/>
            <person name="Kovar C."/>
            <person name="Wu Y."/>
            <person name="Scherer S.E."/>
            <person name="Worley K.C."/>
            <person name="Muzny D.M."/>
            <person name="Gibbs R."/>
        </authorList>
    </citation>
    <scope>NUCLEOTIDE SEQUENCE</scope>
    <source>
        <strain evidence="2">Brora</strain>
    </source>
</reference>
<evidence type="ECO:0000313" key="2">
    <source>
        <dbReference type="Proteomes" id="UP000014500"/>
    </source>
</evidence>